<proteinExistence type="predicted"/>
<reference evidence="1" key="1">
    <citation type="submission" date="2022-08" db="EMBL/GenBank/DDBJ databases">
        <authorList>
            <consortium name="DOE Joint Genome Institute"/>
            <person name="Min B."/>
            <person name="Riley R."/>
            <person name="Sierra-Patev S."/>
            <person name="Naranjo-Ortiz M."/>
            <person name="Looney B."/>
            <person name="Konkel Z."/>
            <person name="Slot J.C."/>
            <person name="Sakamoto Y."/>
            <person name="Steenwyk J.L."/>
            <person name="Rokas A."/>
            <person name="Carro J."/>
            <person name="Camarero S."/>
            <person name="Ferreira P."/>
            <person name="Molpeceres G."/>
            <person name="Ruiz-Duenas F.J."/>
            <person name="Serrano A."/>
            <person name="Henrissat B."/>
            <person name="Drula E."/>
            <person name="Hughes K.W."/>
            <person name="Mata J.L."/>
            <person name="Ishikawa N.K."/>
            <person name="Vargas-Isla R."/>
            <person name="Ushijima S."/>
            <person name="Smith C.A."/>
            <person name="Ahrendt S."/>
            <person name="Andreopoulos W."/>
            <person name="He G."/>
            <person name="Labutti K."/>
            <person name="Lipzen A."/>
            <person name="Ng V."/>
            <person name="Sandor L."/>
            <person name="Barry K."/>
            <person name="Martinez A.T."/>
            <person name="Xiao Y."/>
            <person name="Gibbons J.G."/>
            <person name="Terashima K."/>
            <person name="Hibbett D.S."/>
            <person name="Grigoriev I.V."/>
        </authorList>
    </citation>
    <scope>NUCLEOTIDE SEQUENCE</scope>
    <source>
        <strain evidence="1">Sp2 HRB7682 ss15</strain>
    </source>
</reference>
<evidence type="ECO:0000313" key="2">
    <source>
        <dbReference type="Proteomes" id="UP001150238"/>
    </source>
</evidence>
<dbReference type="EMBL" id="JANVFS010000021">
    <property type="protein sequence ID" value="KAJ4476006.1"/>
    <property type="molecule type" value="Genomic_DNA"/>
</dbReference>
<gene>
    <name evidence="1" type="ORF">C8J55DRAFT_562046</name>
</gene>
<reference evidence="1" key="2">
    <citation type="journal article" date="2023" name="Proc. Natl. Acad. Sci. U.S.A.">
        <title>A global phylogenomic analysis of the shiitake genus Lentinula.</title>
        <authorList>
            <person name="Sierra-Patev S."/>
            <person name="Min B."/>
            <person name="Naranjo-Ortiz M."/>
            <person name="Looney B."/>
            <person name="Konkel Z."/>
            <person name="Slot J.C."/>
            <person name="Sakamoto Y."/>
            <person name="Steenwyk J.L."/>
            <person name="Rokas A."/>
            <person name="Carro J."/>
            <person name="Camarero S."/>
            <person name="Ferreira P."/>
            <person name="Molpeceres G."/>
            <person name="Ruiz-Duenas F.J."/>
            <person name="Serrano A."/>
            <person name="Henrissat B."/>
            <person name="Drula E."/>
            <person name="Hughes K.W."/>
            <person name="Mata J.L."/>
            <person name="Ishikawa N.K."/>
            <person name="Vargas-Isla R."/>
            <person name="Ushijima S."/>
            <person name="Smith C.A."/>
            <person name="Donoghue J."/>
            <person name="Ahrendt S."/>
            <person name="Andreopoulos W."/>
            <person name="He G."/>
            <person name="LaButti K."/>
            <person name="Lipzen A."/>
            <person name="Ng V."/>
            <person name="Riley R."/>
            <person name="Sandor L."/>
            <person name="Barry K."/>
            <person name="Martinez A.T."/>
            <person name="Xiao Y."/>
            <person name="Gibbons J.G."/>
            <person name="Terashima K."/>
            <person name="Grigoriev I.V."/>
            <person name="Hibbett D."/>
        </authorList>
    </citation>
    <scope>NUCLEOTIDE SEQUENCE</scope>
    <source>
        <strain evidence="1">Sp2 HRB7682 ss15</strain>
    </source>
</reference>
<protein>
    <submittedName>
        <fullName evidence="1">Uncharacterized protein</fullName>
    </submittedName>
</protein>
<comment type="caution">
    <text evidence="1">The sequence shown here is derived from an EMBL/GenBank/DDBJ whole genome shotgun (WGS) entry which is preliminary data.</text>
</comment>
<sequence length="254" mass="27974">MPEQREPETIKRQIQHAVAEAQESGASFSTLKAIWGDATDAEAKKAPPNSRFRQRLVAEMDAPCKYRRGHKDGQTPLFPPQLCSTEATSAPLSVTSLGIQGPQSFSATARGLIINFGPLKFLLSFLTHCNGNLYSRAQWKDSISVLTNKQWGWSVAIAFEFEDHFLAFPSHDLLVQPVWYLSSDSPPPDAVIPDPVFQHASFLSMVASEVGRLLDSRSNLDDRLAIKVIWDMKSLHGAGVYTSLEIFGMAGALT</sequence>
<dbReference type="Proteomes" id="UP001150238">
    <property type="component" value="Unassembled WGS sequence"/>
</dbReference>
<dbReference type="AlphaFoldDB" id="A0A9W9DLW4"/>
<organism evidence="1 2">
    <name type="scientific">Lentinula lateritia</name>
    <dbReference type="NCBI Taxonomy" id="40482"/>
    <lineage>
        <taxon>Eukaryota</taxon>
        <taxon>Fungi</taxon>
        <taxon>Dikarya</taxon>
        <taxon>Basidiomycota</taxon>
        <taxon>Agaricomycotina</taxon>
        <taxon>Agaricomycetes</taxon>
        <taxon>Agaricomycetidae</taxon>
        <taxon>Agaricales</taxon>
        <taxon>Marasmiineae</taxon>
        <taxon>Omphalotaceae</taxon>
        <taxon>Lentinula</taxon>
    </lineage>
</organism>
<evidence type="ECO:0000313" key="1">
    <source>
        <dbReference type="EMBL" id="KAJ4476006.1"/>
    </source>
</evidence>
<name>A0A9W9DLW4_9AGAR</name>
<accession>A0A9W9DLW4</accession>